<dbReference type="PRINTS" id="PR00120">
    <property type="entry name" value="HATPASE"/>
</dbReference>
<dbReference type="SUPFAM" id="SSF81653">
    <property type="entry name" value="Calcium ATPase, transduction domain A"/>
    <property type="match status" value="1"/>
</dbReference>
<dbReference type="InterPro" id="IPR023214">
    <property type="entry name" value="HAD_sf"/>
</dbReference>
<evidence type="ECO:0000256" key="5">
    <source>
        <dbReference type="ARBA" id="ARBA00022967"/>
    </source>
</evidence>
<dbReference type="InterPro" id="IPR059000">
    <property type="entry name" value="ATPase_P-type_domA"/>
</dbReference>
<dbReference type="GO" id="GO:0005524">
    <property type="term" value="F:ATP binding"/>
    <property type="evidence" value="ECO:0007669"/>
    <property type="project" value="UniProtKB-KW"/>
</dbReference>
<dbReference type="InterPro" id="IPR001757">
    <property type="entry name" value="P_typ_ATPase"/>
</dbReference>
<dbReference type="STRING" id="280093.SAMN05443373_10328"/>
<dbReference type="SMART" id="SM00831">
    <property type="entry name" value="Cation_ATPase_N"/>
    <property type="match status" value="1"/>
</dbReference>
<accession>A0A1M5LB18</accession>
<evidence type="ECO:0000313" key="13">
    <source>
        <dbReference type="Proteomes" id="UP000237771"/>
    </source>
</evidence>
<dbReference type="InterPro" id="IPR008250">
    <property type="entry name" value="ATPase_P-typ_transduc_dom_A_sf"/>
</dbReference>
<comment type="subcellular location">
    <subcellularLocation>
        <location evidence="1">Membrane</location>
        <topology evidence="1">Multi-pass membrane protein</topology>
    </subcellularLocation>
</comment>
<reference evidence="10 13" key="3">
    <citation type="submission" date="2018-03" db="EMBL/GenBank/DDBJ databases">
        <title>Genomic Encyclopedia of Archaeal and Bacterial Type Strains, Phase II (KMG-II): from individual species to whole genera.</title>
        <authorList>
            <person name="Goeker M."/>
        </authorList>
    </citation>
    <scope>NUCLEOTIDE SEQUENCE [LARGE SCALE GENOMIC DNA]</scope>
    <source>
        <strain evidence="10 13">DSM 17797</strain>
    </source>
</reference>
<reference evidence="12" key="2">
    <citation type="submission" date="2016-11" db="EMBL/GenBank/DDBJ databases">
        <authorList>
            <person name="Varghese N."/>
            <person name="Submissions S."/>
        </authorList>
    </citation>
    <scope>NUCLEOTIDE SEQUENCE [LARGE SCALE GENOMIC DNA]</scope>
    <source>
        <strain evidence="12">DSM 19729</strain>
    </source>
</reference>
<keyword evidence="6 8" id="KW-1133">Transmembrane helix</keyword>
<dbReference type="AlphaFoldDB" id="A0A1M5LB18"/>
<dbReference type="SUPFAM" id="SSF81665">
    <property type="entry name" value="Calcium ATPase, transmembrane domain M"/>
    <property type="match status" value="1"/>
</dbReference>
<dbReference type="EMBL" id="FQWO01000003">
    <property type="protein sequence ID" value="SHG62186.1"/>
    <property type="molecule type" value="Genomic_DNA"/>
</dbReference>
<organism evidence="11 12">
    <name type="scientific">Flavobacterium granuli</name>
    <dbReference type="NCBI Taxonomy" id="280093"/>
    <lineage>
        <taxon>Bacteria</taxon>
        <taxon>Pseudomonadati</taxon>
        <taxon>Bacteroidota</taxon>
        <taxon>Flavobacteriia</taxon>
        <taxon>Flavobacteriales</taxon>
        <taxon>Flavobacteriaceae</taxon>
        <taxon>Flavobacterium</taxon>
    </lineage>
</organism>
<evidence type="ECO:0000256" key="7">
    <source>
        <dbReference type="ARBA" id="ARBA00023136"/>
    </source>
</evidence>
<dbReference type="Pfam" id="PF00689">
    <property type="entry name" value="Cation_ATPase_C"/>
    <property type="match status" value="1"/>
</dbReference>
<reference evidence="11" key="1">
    <citation type="submission" date="2016-11" db="EMBL/GenBank/DDBJ databases">
        <authorList>
            <person name="Jaros S."/>
            <person name="Januszkiewicz K."/>
            <person name="Wedrychowicz H."/>
        </authorList>
    </citation>
    <scope>NUCLEOTIDE SEQUENCE [LARGE SCALE GENOMIC DNA]</scope>
    <source>
        <strain evidence="11">DSM 19729</strain>
    </source>
</reference>
<dbReference type="InterPro" id="IPR006068">
    <property type="entry name" value="ATPase_P-typ_cation-transptr_C"/>
</dbReference>
<protein>
    <submittedName>
        <fullName evidence="11">Ca2+-transporting ATPase</fullName>
    </submittedName>
</protein>
<gene>
    <name evidence="10" type="ORF">BC624_10428</name>
    <name evidence="11" type="ORF">SAMN05443373_10328</name>
</gene>
<evidence type="ECO:0000259" key="9">
    <source>
        <dbReference type="SMART" id="SM00831"/>
    </source>
</evidence>
<evidence type="ECO:0000256" key="1">
    <source>
        <dbReference type="ARBA" id="ARBA00004141"/>
    </source>
</evidence>
<dbReference type="InterPro" id="IPR004014">
    <property type="entry name" value="ATPase_P-typ_cation-transptr_N"/>
</dbReference>
<feature type="transmembrane region" description="Helical" evidence="8">
    <location>
        <begin position="738"/>
        <end position="757"/>
    </location>
</feature>
<dbReference type="NCBIfam" id="TIGR01494">
    <property type="entry name" value="ATPase_P-type"/>
    <property type="match status" value="2"/>
</dbReference>
<evidence type="ECO:0000256" key="3">
    <source>
        <dbReference type="ARBA" id="ARBA00022741"/>
    </source>
</evidence>
<dbReference type="InterPro" id="IPR044492">
    <property type="entry name" value="P_typ_ATPase_HD_dom"/>
</dbReference>
<dbReference type="PANTHER" id="PTHR42861">
    <property type="entry name" value="CALCIUM-TRANSPORTING ATPASE"/>
    <property type="match status" value="1"/>
</dbReference>
<feature type="transmembrane region" description="Helical" evidence="8">
    <location>
        <begin position="807"/>
        <end position="827"/>
    </location>
</feature>
<evidence type="ECO:0000256" key="4">
    <source>
        <dbReference type="ARBA" id="ARBA00022840"/>
    </source>
</evidence>
<keyword evidence="7 8" id="KW-0472">Membrane</keyword>
<evidence type="ECO:0000313" key="11">
    <source>
        <dbReference type="EMBL" id="SHG62186.1"/>
    </source>
</evidence>
<dbReference type="Proteomes" id="UP000184384">
    <property type="component" value="Unassembled WGS sequence"/>
</dbReference>
<dbReference type="Gene3D" id="3.40.1110.10">
    <property type="entry name" value="Calcium-transporting ATPase, cytoplasmic domain N"/>
    <property type="match status" value="1"/>
</dbReference>
<dbReference type="SFLD" id="SFLDG00002">
    <property type="entry name" value="C1.7:_P-type_atpase_like"/>
    <property type="match status" value="1"/>
</dbReference>
<feature type="transmembrane region" description="Helical" evidence="8">
    <location>
        <begin position="663"/>
        <end position="681"/>
    </location>
</feature>
<dbReference type="SUPFAM" id="SSF56784">
    <property type="entry name" value="HAD-like"/>
    <property type="match status" value="1"/>
</dbReference>
<dbReference type="InterPro" id="IPR023299">
    <property type="entry name" value="ATPase_P-typ_cyto_dom_N"/>
</dbReference>
<sequence length="839" mass="93539">MSKRINIPENIVGLNDTEVLNSRSKFGTNEQIQKQKHKWWLAIFELFKDPMLLLLIAVAILYFIMGQNDEAYFMLVALVAVSGISFYQDNRSRIALEALEKLNEPLSTVLRNGLAKSIPTKDIVIQDLVIAEEGNTINADGEIVHSNDFSVNESTLTGEAYAVFKSEKTANKSVYSGTLVASGLAIYRVNQIGSNTAIGKLGSSLLDIQETPTPLQLQIQKFVKGMAIVGIAIFLLVWGAYFWKTQDILHSLLKGLTLAMSILPEEIPVALTTFMALGSWRLMKEGVIVKKIRTVETLGGATIICTDKTGTITENKMSLQSVYAFSTDQLYEKENWNNPEAKKVIETAMWASEPVPFDPMEKNLHQEYQKTTDKDSRREFSMVHEYPLDGKPPMMTHVFQNQDGKRIIAAKGGPETIIKVSKLTPEEENKIYKTIAALSSQGYRILGVCYSDFEGTDFPKSQQEILFHFMGLVVFYDPPKPNIKDVIQQFYEAGIQVKVVTGDNTLTTKAIAEKAGIKNVDSIIEGAEIMKLNEFEMLKAIHDTTLLTRMFPEAKLKVVNALIKDHQVVAMVGDGVNDGPALKASNIGVAMGKKGTEIAKTAADLILIDDDLSKMIVAVAAGRRIYANLKKAVQYIASIHIPIILTVSLPLFLGWIYPDIFTPVHVIFLELIMGPMCSIVYENEPAEKNSMKQPPRPLSSTFLSLKEMGISILQGIAITIGVLFVYQWTVQNSGSEQLTRTMVFTTLVFSNVILSLVNRSFYYSVFSSLKNKNNMMVYANSLTLIFLTLILYINPIAHFFAVLPLDLNQIGICMAVSAVSVFWIEIWKWNKRQNKTLAK</sequence>
<dbReference type="InterPro" id="IPR018303">
    <property type="entry name" value="ATPase_P-typ_P_site"/>
</dbReference>
<dbReference type="RefSeq" id="WP_072941170.1">
    <property type="nucleotide sequence ID" value="NZ_FQWO01000003.1"/>
</dbReference>
<dbReference type="Pfam" id="PF00122">
    <property type="entry name" value="E1-E2_ATPase"/>
    <property type="match status" value="1"/>
</dbReference>
<evidence type="ECO:0000256" key="8">
    <source>
        <dbReference type="SAM" id="Phobius"/>
    </source>
</evidence>
<feature type="transmembrane region" description="Helical" evidence="8">
    <location>
        <begin position="71"/>
        <end position="87"/>
    </location>
</feature>
<feature type="domain" description="Cation-transporting P-type ATPase N-terminal" evidence="9">
    <location>
        <begin position="3"/>
        <end position="67"/>
    </location>
</feature>
<dbReference type="GO" id="GO:0016020">
    <property type="term" value="C:membrane"/>
    <property type="evidence" value="ECO:0007669"/>
    <property type="project" value="UniProtKB-SubCell"/>
</dbReference>
<evidence type="ECO:0000256" key="2">
    <source>
        <dbReference type="ARBA" id="ARBA00022692"/>
    </source>
</evidence>
<feature type="transmembrane region" description="Helical" evidence="8">
    <location>
        <begin position="632"/>
        <end position="657"/>
    </location>
</feature>
<dbReference type="Pfam" id="PF00702">
    <property type="entry name" value="Hydrolase"/>
    <property type="match status" value="1"/>
</dbReference>
<dbReference type="SFLD" id="SFLDS00003">
    <property type="entry name" value="Haloacid_Dehalogenase"/>
    <property type="match status" value="1"/>
</dbReference>
<dbReference type="InterPro" id="IPR036412">
    <property type="entry name" value="HAD-like_sf"/>
</dbReference>
<proteinExistence type="predicted"/>
<dbReference type="EMBL" id="PVUB01000004">
    <property type="protein sequence ID" value="PRZ23919.1"/>
    <property type="molecule type" value="Genomic_DNA"/>
</dbReference>
<keyword evidence="2 8" id="KW-0812">Transmembrane</keyword>
<dbReference type="Gene3D" id="3.40.50.1000">
    <property type="entry name" value="HAD superfamily/HAD-like"/>
    <property type="match status" value="1"/>
</dbReference>
<dbReference type="SFLD" id="SFLDF00027">
    <property type="entry name" value="p-type_atpase"/>
    <property type="match status" value="1"/>
</dbReference>
<dbReference type="Gene3D" id="2.70.150.10">
    <property type="entry name" value="Calcium-transporting ATPase, cytoplasmic transduction domain A"/>
    <property type="match status" value="1"/>
</dbReference>
<dbReference type="Pfam" id="PF00690">
    <property type="entry name" value="Cation_ATPase_N"/>
    <property type="match status" value="1"/>
</dbReference>
<dbReference type="Proteomes" id="UP000237771">
    <property type="component" value="Unassembled WGS sequence"/>
</dbReference>
<dbReference type="InterPro" id="IPR023298">
    <property type="entry name" value="ATPase_P-typ_TM_dom_sf"/>
</dbReference>
<dbReference type="GO" id="GO:0016887">
    <property type="term" value="F:ATP hydrolysis activity"/>
    <property type="evidence" value="ECO:0007669"/>
    <property type="project" value="InterPro"/>
</dbReference>
<dbReference type="OrthoDB" id="1521937at2"/>
<feature type="transmembrane region" description="Helical" evidence="8">
    <location>
        <begin position="222"/>
        <end position="243"/>
    </location>
</feature>
<feature type="transmembrane region" description="Helical" evidence="8">
    <location>
        <begin position="777"/>
        <end position="801"/>
    </location>
</feature>
<feature type="transmembrane region" description="Helical" evidence="8">
    <location>
        <begin position="263"/>
        <end position="283"/>
    </location>
</feature>
<keyword evidence="3" id="KW-0547">Nucleotide-binding</keyword>
<evidence type="ECO:0000313" key="12">
    <source>
        <dbReference type="Proteomes" id="UP000184384"/>
    </source>
</evidence>
<dbReference type="PRINTS" id="PR00119">
    <property type="entry name" value="CATATPASE"/>
</dbReference>
<keyword evidence="4" id="KW-0067">ATP-binding</keyword>
<keyword evidence="13" id="KW-1185">Reference proteome</keyword>
<evidence type="ECO:0000256" key="6">
    <source>
        <dbReference type="ARBA" id="ARBA00022989"/>
    </source>
</evidence>
<feature type="transmembrane region" description="Helical" evidence="8">
    <location>
        <begin position="702"/>
        <end position="726"/>
    </location>
</feature>
<keyword evidence="5" id="KW-1278">Translocase</keyword>
<dbReference type="Gene3D" id="1.20.1110.10">
    <property type="entry name" value="Calcium-transporting ATPase, transmembrane domain"/>
    <property type="match status" value="1"/>
</dbReference>
<dbReference type="PROSITE" id="PS00154">
    <property type="entry name" value="ATPASE_E1_E2"/>
    <property type="match status" value="1"/>
</dbReference>
<feature type="transmembrane region" description="Helical" evidence="8">
    <location>
        <begin position="39"/>
        <end position="65"/>
    </location>
</feature>
<evidence type="ECO:0000313" key="10">
    <source>
        <dbReference type="EMBL" id="PRZ23919.1"/>
    </source>
</evidence>
<name>A0A1M5LB18_9FLAO</name>